<feature type="transmembrane region" description="Helical" evidence="7">
    <location>
        <begin position="96"/>
        <end position="120"/>
    </location>
</feature>
<gene>
    <name evidence="8" type="ORF">SAMN04490355_100495</name>
</gene>
<keyword evidence="4 7" id="KW-0812">Transmembrane</keyword>
<feature type="transmembrane region" description="Helical" evidence="7">
    <location>
        <begin position="245"/>
        <end position="268"/>
    </location>
</feature>
<feature type="transmembrane region" description="Helical" evidence="7">
    <location>
        <begin position="366"/>
        <end position="385"/>
    </location>
</feature>
<feature type="transmembrane region" description="Helical" evidence="7">
    <location>
        <begin position="275"/>
        <end position="292"/>
    </location>
</feature>
<evidence type="ECO:0000256" key="2">
    <source>
        <dbReference type="ARBA" id="ARBA00022448"/>
    </source>
</evidence>
<proteinExistence type="predicted"/>
<evidence type="ECO:0000256" key="3">
    <source>
        <dbReference type="ARBA" id="ARBA00022475"/>
    </source>
</evidence>
<reference evidence="9" key="1">
    <citation type="submission" date="2016-10" db="EMBL/GenBank/DDBJ databases">
        <authorList>
            <person name="Varghese N."/>
            <person name="Submissions S."/>
        </authorList>
    </citation>
    <scope>NUCLEOTIDE SEQUENCE [LARGE SCALE GENOMIC DNA]</scope>
    <source>
        <strain evidence="9">DSM 13327</strain>
    </source>
</reference>
<dbReference type="STRING" id="1123291.SAMN04490355_100495"/>
<dbReference type="NCBIfam" id="NF008397">
    <property type="entry name" value="PRK11195.1"/>
    <property type="match status" value="1"/>
</dbReference>
<dbReference type="GO" id="GO:0005886">
    <property type="term" value="C:plasma membrane"/>
    <property type="evidence" value="ECO:0007669"/>
    <property type="project" value="UniProtKB-SubCell"/>
</dbReference>
<keyword evidence="6 7" id="KW-0472">Membrane</keyword>
<dbReference type="InterPro" id="IPR011701">
    <property type="entry name" value="MFS"/>
</dbReference>
<feature type="transmembrane region" description="Helical" evidence="7">
    <location>
        <begin position="12"/>
        <end position="34"/>
    </location>
</feature>
<dbReference type="AlphaFoldDB" id="A0A1I4HNC0"/>
<sequence>MSLKPSPLNALFLAQFISAFVDNMILFIALGIIHRDGYPGYYLPLVQSTFLLSYIVLSPWVGRFADKKAKSQVLMAGNVIKTLGILLLLAKCDPALSYGVVGIGAVIYSPAKYGILPFLARGEDALLRANSSLESYTIVAILTGSVAGGYLSDISIPLSLIACIVLYVISIGVNALIPKDPGNRGIQYRNAITEFANDAIALFRDKQSHFSLLGTGSFWMASAVLRMIIFAWVPLTLGISSRMDISMIIAVTGIGIAIGAVITPYLITVKEYQRTAWYGLGMGLCILAFLWVTTLPIAIIFLLLIGCMGGIFIVPMNACLQHVGHQTIGAGKTIAIQNFVENGFMFLGVLAYTFALKLGISIHTSLATAGIVLLAFVAYLIVLTYKKTDTD</sequence>
<feature type="transmembrane region" description="Helical" evidence="7">
    <location>
        <begin position="158"/>
        <end position="177"/>
    </location>
</feature>
<dbReference type="PANTHER" id="PTHR43266:SF2">
    <property type="entry name" value="MAJOR FACILITATOR SUPERFAMILY (MFS) PROFILE DOMAIN-CONTAINING PROTEIN"/>
    <property type="match status" value="1"/>
</dbReference>
<keyword evidence="3" id="KW-1003">Cell membrane</keyword>
<evidence type="ECO:0000256" key="6">
    <source>
        <dbReference type="ARBA" id="ARBA00023136"/>
    </source>
</evidence>
<feature type="transmembrane region" description="Helical" evidence="7">
    <location>
        <begin position="298"/>
        <end position="318"/>
    </location>
</feature>
<evidence type="ECO:0000256" key="4">
    <source>
        <dbReference type="ARBA" id="ARBA00022692"/>
    </source>
</evidence>
<evidence type="ECO:0000313" key="8">
    <source>
        <dbReference type="EMBL" id="SFL43217.1"/>
    </source>
</evidence>
<keyword evidence="9" id="KW-1185">Reference proteome</keyword>
<dbReference type="EMBL" id="FOTS01000004">
    <property type="protein sequence ID" value="SFL43217.1"/>
    <property type="molecule type" value="Genomic_DNA"/>
</dbReference>
<dbReference type="GO" id="GO:0022857">
    <property type="term" value="F:transmembrane transporter activity"/>
    <property type="evidence" value="ECO:0007669"/>
    <property type="project" value="InterPro"/>
</dbReference>
<evidence type="ECO:0000256" key="1">
    <source>
        <dbReference type="ARBA" id="ARBA00004651"/>
    </source>
</evidence>
<keyword evidence="2" id="KW-0813">Transport</keyword>
<dbReference type="InterPro" id="IPR036259">
    <property type="entry name" value="MFS_trans_sf"/>
</dbReference>
<dbReference type="SUPFAM" id="SSF103473">
    <property type="entry name" value="MFS general substrate transporter"/>
    <property type="match status" value="1"/>
</dbReference>
<dbReference type="Pfam" id="PF07690">
    <property type="entry name" value="MFS_1"/>
    <property type="match status" value="1"/>
</dbReference>
<feature type="transmembrane region" description="Helical" evidence="7">
    <location>
        <begin position="339"/>
        <end position="360"/>
    </location>
</feature>
<feature type="transmembrane region" description="Helical" evidence="7">
    <location>
        <begin position="73"/>
        <end position="90"/>
    </location>
</feature>
<dbReference type="Gene3D" id="1.20.1250.20">
    <property type="entry name" value="MFS general substrate transporter like domains"/>
    <property type="match status" value="1"/>
</dbReference>
<keyword evidence="5 7" id="KW-1133">Transmembrane helix</keyword>
<protein>
    <submittedName>
        <fullName evidence="8">MFS transporter, LPLT family, lysophospholipid transporter</fullName>
    </submittedName>
</protein>
<evidence type="ECO:0000256" key="5">
    <source>
        <dbReference type="ARBA" id="ARBA00022989"/>
    </source>
</evidence>
<comment type="subcellular location">
    <subcellularLocation>
        <location evidence="1">Cell membrane</location>
        <topology evidence="1">Multi-pass membrane protein</topology>
    </subcellularLocation>
</comment>
<name>A0A1I4HNC0_9FIRM</name>
<evidence type="ECO:0000313" key="9">
    <source>
        <dbReference type="Proteomes" id="UP000199520"/>
    </source>
</evidence>
<dbReference type="Proteomes" id="UP000199520">
    <property type="component" value="Unassembled WGS sequence"/>
</dbReference>
<accession>A0A1I4HNC0</accession>
<evidence type="ECO:0000256" key="7">
    <source>
        <dbReference type="SAM" id="Phobius"/>
    </source>
</evidence>
<organism evidence="8 9">
    <name type="scientific">Pelosinus propionicus DSM 13327</name>
    <dbReference type="NCBI Taxonomy" id="1123291"/>
    <lineage>
        <taxon>Bacteria</taxon>
        <taxon>Bacillati</taxon>
        <taxon>Bacillota</taxon>
        <taxon>Negativicutes</taxon>
        <taxon>Selenomonadales</taxon>
        <taxon>Sporomusaceae</taxon>
        <taxon>Pelosinus</taxon>
    </lineage>
</organism>
<dbReference type="PANTHER" id="PTHR43266">
    <property type="entry name" value="MACROLIDE-EFFLUX PROTEIN"/>
    <property type="match status" value="1"/>
</dbReference>
<feature type="transmembrane region" description="Helical" evidence="7">
    <location>
        <begin position="40"/>
        <end position="61"/>
    </location>
</feature>
<dbReference type="OrthoDB" id="9803968at2"/>
<dbReference type="RefSeq" id="WP_090932867.1">
    <property type="nucleotide sequence ID" value="NZ_FOTS01000004.1"/>
</dbReference>
<feature type="transmembrane region" description="Helical" evidence="7">
    <location>
        <begin position="210"/>
        <end position="233"/>
    </location>
</feature>